<evidence type="ECO:0000313" key="4">
    <source>
        <dbReference type="EMBL" id="CDW97307.1"/>
    </source>
</evidence>
<feature type="signal peptide" evidence="2">
    <location>
        <begin position="1"/>
        <end position="22"/>
    </location>
</feature>
<reference evidence="5" key="2">
    <citation type="submission" date="2014-06" db="EMBL/GenBank/DDBJ databases">
        <authorList>
            <person name="Berkman P.J."/>
        </authorList>
    </citation>
    <scope>NUCLEOTIDE SEQUENCE [LARGE SCALE GENOMIC DNA]</scope>
</reference>
<accession>A0A0F7S329</accession>
<gene>
    <name evidence="4" type="primary">SSCI28330.1</name>
    <name evidence="3" type="ORF">SPSC_03771</name>
</gene>
<keyword evidence="5" id="KW-1185">Reference proteome</keyword>
<organism evidence="4 5">
    <name type="scientific">Sporisorium scitamineum</name>
    <dbReference type="NCBI Taxonomy" id="49012"/>
    <lineage>
        <taxon>Eukaryota</taxon>
        <taxon>Fungi</taxon>
        <taxon>Dikarya</taxon>
        <taxon>Basidiomycota</taxon>
        <taxon>Ustilaginomycotina</taxon>
        <taxon>Ustilaginomycetes</taxon>
        <taxon>Ustilaginales</taxon>
        <taxon>Ustilaginaceae</taxon>
        <taxon>Sporisorium</taxon>
    </lineage>
</organism>
<feature type="region of interest" description="Disordered" evidence="1">
    <location>
        <begin position="24"/>
        <end position="61"/>
    </location>
</feature>
<evidence type="ECO:0000313" key="5">
    <source>
        <dbReference type="Proteomes" id="UP000242770"/>
    </source>
</evidence>
<dbReference type="AlphaFoldDB" id="A0A0F7S329"/>
<feature type="compositionally biased region" description="Gly residues" evidence="1">
    <location>
        <begin position="154"/>
        <end position="163"/>
    </location>
</feature>
<reference evidence="4" key="1">
    <citation type="submission" date="2014-06" db="EMBL/GenBank/DDBJ databases">
        <authorList>
            <person name="Berkman J.Paul."/>
        </authorList>
    </citation>
    <scope>NUCLEOTIDE SEQUENCE [LARGE SCALE GENOMIC DNA]</scope>
</reference>
<evidence type="ECO:0000256" key="2">
    <source>
        <dbReference type="SAM" id="SignalP"/>
    </source>
</evidence>
<dbReference type="Proteomes" id="UP000242770">
    <property type="component" value="Unassembled WGS sequence"/>
</dbReference>
<dbReference type="EMBL" id="CCFA01001520">
    <property type="protein sequence ID" value="CDW97307.1"/>
    <property type="molecule type" value="Genomic_DNA"/>
</dbReference>
<feature type="compositionally biased region" description="Polar residues" evidence="1">
    <location>
        <begin position="37"/>
        <end position="51"/>
    </location>
</feature>
<feature type="compositionally biased region" description="Low complexity" evidence="1">
    <location>
        <begin position="24"/>
        <end position="36"/>
    </location>
</feature>
<reference evidence="3" key="3">
    <citation type="submission" date="2014-06" db="EMBL/GenBank/DDBJ databases">
        <authorList>
            <person name="Ju J."/>
            <person name="Zhang J."/>
        </authorList>
    </citation>
    <scope>NUCLEOTIDE SEQUENCE</scope>
    <source>
        <strain evidence="3">SscI8</strain>
    </source>
</reference>
<name>A0A0F7S329_9BASI</name>
<sequence>MLAPRRLLPLLLFFAFIQLAQCATGTPPTQPPSSGSEYRTAQRDSVPQTPGTARTAATDLTADNKRDHVVYEDEDPSAAKMSWLRDKIEAKRSGDVYKFIDDPLFHPSAEFWRESEQAAQEKEVGARPLYKFTDGEGVPVEWVDGNLGEERPIGRGGVIGGSEGSSRGRRRMREFDVRGGSLSGGGSRGRGRNSRTPPTVPSDNDAPVEAGEGESSRSKSPTRYALDSVAEQLGSLDISRQRSGRRSSSLPPTTHGSITPPSSSDPLARHGTWRPSTPPPGEAGVLTNTDTKTPIRMREPFVKVPPYRIWSVRQALEKLNIHGPTRLTDKPSAYQHWLKTLAEFAEHDWSRQIARRVVWNAEHRIDNNRAARVVTPLGSVVGGDVRQGSPTYVYDASDPPPPLDSVEWKGTQKRIYAWQRLAEMVPPALTAHSKTVWAAHHANEYQGINPRIHDAVHPIQYISEMLRDNNAAVTLENAIHAQFQRNTRSTRPEVKTRLAKGKEGSLEDLLRTDYSTHDQFWHPFYHDKPAYKNKNPLDTPLEEWEAFRPFVEAVALRPHPI</sequence>
<evidence type="ECO:0000313" key="3">
    <source>
        <dbReference type="EMBL" id="CDU24400.1"/>
    </source>
</evidence>
<feature type="region of interest" description="Disordered" evidence="1">
    <location>
        <begin position="141"/>
        <end position="293"/>
    </location>
</feature>
<evidence type="ECO:0000256" key="1">
    <source>
        <dbReference type="SAM" id="MobiDB-lite"/>
    </source>
</evidence>
<proteinExistence type="predicted"/>
<feature type="chain" id="PRO_5015038978" evidence="2">
    <location>
        <begin position="23"/>
        <end position="561"/>
    </location>
</feature>
<dbReference type="OrthoDB" id="2556731at2759"/>
<protein>
    <submittedName>
        <fullName evidence="4">Uncharacterized protein</fullName>
    </submittedName>
</protein>
<feature type="compositionally biased region" description="Low complexity" evidence="1">
    <location>
        <begin position="52"/>
        <end position="61"/>
    </location>
</feature>
<dbReference type="EMBL" id="LK056670">
    <property type="protein sequence ID" value="CDU24400.1"/>
    <property type="molecule type" value="Genomic_DNA"/>
</dbReference>
<keyword evidence="2" id="KW-0732">Signal</keyword>
<feature type="compositionally biased region" description="Polar residues" evidence="1">
    <location>
        <begin position="250"/>
        <end position="265"/>
    </location>
</feature>